<dbReference type="CDD" id="cd02440">
    <property type="entry name" value="AdoMet_MTases"/>
    <property type="match status" value="1"/>
</dbReference>
<keyword evidence="2" id="KW-0489">Methyltransferase</keyword>
<dbReference type="EMBL" id="CP015596">
    <property type="protein sequence ID" value="ANE80037.1"/>
    <property type="molecule type" value="Genomic_DNA"/>
</dbReference>
<dbReference type="Proteomes" id="UP000077143">
    <property type="component" value="Chromosome"/>
</dbReference>
<dbReference type="InterPro" id="IPR029063">
    <property type="entry name" value="SAM-dependent_MTases_sf"/>
</dbReference>
<dbReference type="KEGG" id="madi:A7U43_12575"/>
<proteinExistence type="predicted"/>
<dbReference type="STRING" id="1682113.A7U43_12575"/>
<name>A0A172ULI7_9MYCO</name>
<evidence type="ECO:0000313" key="3">
    <source>
        <dbReference type="Proteomes" id="UP000077143"/>
    </source>
</evidence>
<evidence type="ECO:0000313" key="2">
    <source>
        <dbReference type="EMBL" id="ANE80037.1"/>
    </source>
</evidence>
<protein>
    <submittedName>
        <fullName evidence="2">SAM-dependent methyltransferase</fullName>
    </submittedName>
</protein>
<dbReference type="AlphaFoldDB" id="A0A172ULI7"/>
<dbReference type="GO" id="GO:0032259">
    <property type="term" value="P:methylation"/>
    <property type="evidence" value="ECO:0007669"/>
    <property type="project" value="UniProtKB-KW"/>
</dbReference>
<dbReference type="InterPro" id="IPR041698">
    <property type="entry name" value="Methyltransf_25"/>
</dbReference>
<dbReference type="GO" id="GO:0008168">
    <property type="term" value="F:methyltransferase activity"/>
    <property type="evidence" value="ECO:0007669"/>
    <property type="project" value="UniProtKB-KW"/>
</dbReference>
<accession>A0A172ULI7</accession>
<keyword evidence="2" id="KW-0808">Transferase</keyword>
<keyword evidence="3" id="KW-1185">Reference proteome</keyword>
<dbReference type="Pfam" id="PF13649">
    <property type="entry name" value="Methyltransf_25"/>
    <property type="match status" value="1"/>
</dbReference>
<sequence length="167" mass="17561">MLTPALPAVFADFESVFPRTGKALELACGSGAAAVWLAMRGLDVHGVDVSDVAIEQARLIARQSGVAMRCRFDSVDLDLGLPPGDAVDLLLCHRFRDRRLDGAVIGRLAPGGLLAICALREVGSAPGRFRVRPGELRTAFAALEVVAAGASDKQEWLLARASPATAT</sequence>
<dbReference type="Gene3D" id="3.40.50.150">
    <property type="entry name" value="Vaccinia Virus protein VP39"/>
    <property type="match status" value="1"/>
</dbReference>
<dbReference type="SUPFAM" id="SSF53335">
    <property type="entry name" value="S-adenosyl-L-methionine-dependent methyltransferases"/>
    <property type="match status" value="1"/>
</dbReference>
<reference evidence="2 3" key="1">
    <citation type="submission" date="2016-05" db="EMBL/GenBank/DDBJ databases">
        <title>Complete genome sequence of a phthalic acid esters degrading Mycobacterium sp. YC-RL4.</title>
        <authorList>
            <person name="Ren L."/>
            <person name="Fan S."/>
            <person name="Ruth N."/>
            <person name="Jia Y."/>
            <person name="Wang J."/>
            <person name="Qiao C."/>
        </authorList>
    </citation>
    <scope>NUCLEOTIDE SEQUENCE [LARGE SCALE GENOMIC DNA]</scope>
    <source>
        <strain evidence="2 3">YC-RL4</strain>
    </source>
</reference>
<feature type="domain" description="Methyltransferase" evidence="1">
    <location>
        <begin position="24"/>
        <end position="93"/>
    </location>
</feature>
<organism evidence="2 3">
    <name type="scientific">Mycobacterium adipatum</name>
    <dbReference type="NCBI Taxonomy" id="1682113"/>
    <lineage>
        <taxon>Bacteria</taxon>
        <taxon>Bacillati</taxon>
        <taxon>Actinomycetota</taxon>
        <taxon>Actinomycetes</taxon>
        <taxon>Mycobacteriales</taxon>
        <taxon>Mycobacteriaceae</taxon>
        <taxon>Mycobacterium</taxon>
    </lineage>
</organism>
<evidence type="ECO:0000259" key="1">
    <source>
        <dbReference type="Pfam" id="PF13649"/>
    </source>
</evidence>
<gene>
    <name evidence="2" type="ORF">A7U43_12575</name>
</gene>